<gene>
    <name evidence="2" type="ordered locus">mru_0683</name>
</gene>
<keyword evidence="1" id="KW-0812">Transmembrane</keyword>
<keyword evidence="1" id="KW-0472">Membrane</keyword>
<organism evidence="2 3">
    <name type="scientific">Methanobrevibacter ruminantium (strain ATCC 35063 / DSM 1093 / JCM 13430 / OCM 146 / M1)</name>
    <name type="common">Methanobacterium ruminantium</name>
    <dbReference type="NCBI Taxonomy" id="634498"/>
    <lineage>
        <taxon>Archaea</taxon>
        <taxon>Methanobacteriati</taxon>
        <taxon>Methanobacteriota</taxon>
        <taxon>Methanomada group</taxon>
        <taxon>Methanobacteria</taxon>
        <taxon>Methanobacteriales</taxon>
        <taxon>Methanobacteriaceae</taxon>
        <taxon>Methanobrevibacter</taxon>
    </lineage>
</organism>
<protein>
    <submittedName>
        <fullName evidence="2">Uncharacterized protein</fullName>
    </submittedName>
</protein>
<dbReference type="KEGG" id="mru:mru_0683"/>
<evidence type="ECO:0000313" key="3">
    <source>
        <dbReference type="Proteomes" id="UP000008680"/>
    </source>
</evidence>
<feature type="transmembrane region" description="Helical" evidence="1">
    <location>
        <begin position="7"/>
        <end position="26"/>
    </location>
</feature>
<dbReference type="Proteomes" id="UP000008680">
    <property type="component" value="Chromosome"/>
</dbReference>
<evidence type="ECO:0000313" key="2">
    <source>
        <dbReference type="EMBL" id="ADC46534.1"/>
    </source>
</evidence>
<sequence>MELNSKHYTIILIIAIIIAVIMTYMTGIKNPIIIGLCILAIIVILANLYLTKLKK</sequence>
<keyword evidence="1" id="KW-1133">Transmembrane helix</keyword>
<name>D3E1X3_METRM</name>
<keyword evidence="3" id="KW-1185">Reference proteome</keyword>
<dbReference type="AlphaFoldDB" id="D3E1X3"/>
<reference evidence="2 3" key="1">
    <citation type="journal article" date="2010" name="PLoS ONE">
        <title>The genome sequence of the rumen methanogen Methanobrevibacter ruminantium reveals new possibilities for controlling ruminant methane emissions.</title>
        <authorList>
            <person name="Leahy S.C."/>
            <person name="Kelly W.J."/>
            <person name="Altermann E."/>
            <person name="Ronimus R.S."/>
            <person name="Yeoman C.J."/>
            <person name="Pacheco D.M."/>
            <person name="Li D."/>
            <person name="Kong Z."/>
            <person name="McTavish S."/>
            <person name="Sang C."/>
            <person name="Lambie S.C."/>
            <person name="Janssen P.H."/>
            <person name="Dey D."/>
            <person name="Attwood G.T."/>
        </authorList>
    </citation>
    <scope>NUCLEOTIDE SEQUENCE [LARGE SCALE GENOMIC DNA]</scope>
    <source>
        <strain evidence="3">ATCC 35063 / DSM 1093 / JCM 13430 / OCM 146 / M1</strain>
    </source>
</reference>
<accession>D3E1X3</accession>
<evidence type="ECO:0000256" key="1">
    <source>
        <dbReference type="SAM" id="Phobius"/>
    </source>
</evidence>
<dbReference type="HOGENOM" id="CLU_3021027_0_0_2"/>
<dbReference type="EMBL" id="CP001719">
    <property type="protein sequence ID" value="ADC46534.1"/>
    <property type="molecule type" value="Genomic_DNA"/>
</dbReference>
<dbReference type="PATRIC" id="fig|634498.28.peg.685"/>
<proteinExistence type="predicted"/>
<feature type="transmembrane region" description="Helical" evidence="1">
    <location>
        <begin position="32"/>
        <end position="50"/>
    </location>
</feature>